<evidence type="ECO:0000313" key="1">
    <source>
        <dbReference type="EMBL" id="QRE03723.1"/>
    </source>
</evidence>
<name>A0A076P1R7_FLAPS</name>
<accession>A0A076P1R7</accession>
<dbReference type="AlphaFoldDB" id="A0A076P1R7"/>
<evidence type="ECO:0000313" key="2">
    <source>
        <dbReference type="Proteomes" id="UP000596329"/>
    </source>
</evidence>
<reference evidence="1 2" key="1">
    <citation type="submission" date="2020-07" db="EMBL/GenBank/DDBJ databases">
        <title>Genomic characterization of Flavobacterium psychrophilum strains.</title>
        <authorList>
            <person name="Castillo D."/>
            <person name="Jorgensen J."/>
            <person name="Middelboe M."/>
        </authorList>
    </citation>
    <scope>NUCLEOTIDE SEQUENCE [LARGE SCALE GENOMIC DNA]</scope>
    <source>
        <strain evidence="1 2">FPS-R7</strain>
    </source>
</reference>
<dbReference type="Proteomes" id="UP000596329">
    <property type="component" value="Chromosome"/>
</dbReference>
<sequence>MKFSVWTLPQSLDFSTNEVYRIIPFVIEFTRITNIQFAILGMRIYAPNITGNLQ</sequence>
<dbReference type="KEGG" id="fpc:FPSM_02086"/>
<dbReference type="EMBL" id="CP059075">
    <property type="protein sequence ID" value="QRE03723.1"/>
    <property type="molecule type" value="Genomic_DNA"/>
</dbReference>
<protein>
    <submittedName>
        <fullName evidence="1">Uncharacterized protein</fullName>
    </submittedName>
</protein>
<organism evidence="1 2">
    <name type="scientific">Flavobacterium psychrophilum</name>
    <dbReference type="NCBI Taxonomy" id="96345"/>
    <lineage>
        <taxon>Bacteria</taxon>
        <taxon>Pseudomonadati</taxon>
        <taxon>Bacteroidota</taxon>
        <taxon>Flavobacteriia</taxon>
        <taxon>Flavobacteriales</taxon>
        <taxon>Flavobacteriaceae</taxon>
        <taxon>Flavobacterium</taxon>
    </lineage>
</organism>
<proteinExistence type="predicted"/>
<gene>
    <name evidence="1" type="ORF">H0H26_12700</name>
</gene>
<dbReference type="RefSeq" id="WP_011963309.1">
    <property type="nucleotide sequence ID" value="NZ_BCNG01000010.1"/>
</dbReference>
<dbReference type="GeneID" id="66553077"/>